<dbReference type="Gene3D" id="3.40.50.720">
    <property type="entry name" value="NAD(P)-binding Rossmann-like Domain"/>
    <property type="match status" value="1"/>
</dbReference>
<dbReference type="GO" id="GO:0005737">
    <property type="term" value="C:cytoplasm"/>
    <property type="evidence" value="ECO:0007669"/>
    <property type="project" value="TreeGrafter"/>
</dbReference>
<evidence type="ECO:0000256" key="3">
    <source>
        <dbReference type="ARBA" id="ARBA00022840"/>
    </source>
</evidence>
<gene>
    <name evidence="6" type="ORF">EB796_008698</name>
</gene>
<dbReference type="Pfam" id="PF00899">
    <property type="entry name" value="ThiF"/>
    <property type="match status" value="1"/>
</dbReference>
<evidence type="ECO:0000259" key="5">
    <source>
        <dbReference type="PROSITE" id="PS50206"/>
    </source>
</evidence>
<dbReference type="GO" id="GO:0032447">
    <property type="term" value="P:protein urmylation"/>
    <property type="evidence" value="ECO:0007669"/>
    <property type="project" value="TreeGrafter"/>
</dbReference>
<evidence type="ECO:0000313" key="7">
    <source>
        <dbReference type="Proteomes" id="UP000593567"/>
    </source>
</evidence>
<dbReference type="PANTHER" id="PTHR10953:SF102">
    <property type="entry name" value="ADENYLYLTRANSFERASE AND SULFURTRANSFERASE MOCS3"/>
    <property type="match status" value="1"/>
</dbReference>
<dbReference type="PANTHER" id="PTHR10953">
    <property type="entry name" value="UBIQUITIN-ACTIVATING ENZYME E1"/>
    <property type="match status" value="1"/>
</dbReference>
<evidence type="ECO:0000256" key="2">
    <source>
        <dbReference type="ARBA" id="ARBA00022741"/>
    </source>
</evidence>
<keyword evidence="7" id="KW-1185">Reference proteome</keyword>
<evidence type="ECO:0000256" key="4">
    <source>
        <dbReference type="ARBA" id="ARBA00023150"/>
    </source>
</evidence>
<dbReference type="FunFam" id="3.40.50.720:FF:000033">
    <property type="entry name" value="Adenylyltransferase and sulfurtransferase MOCS3"/>
    <property type="match status" value="1"/>
</dbReference>
<evidence type="ECO:0000313" key="6">
    <source>
        <dbReference type="EMBL" id="KAF6032996.1"/>
    </source>
</evidence>
<dbReference type="InterPro" id="IPR045886">
    <property type="entry name" value="ThiF/MoeB/HesA"/>
</dbReference>
<feature type="domain" description="Rhodanese" evidence="5">
    <location>
        <begin position="299"/>
        <end position="353"/>
    </location>
</feature>
<proteinExistence type="predicted"/>
<dbReference type="GO" id="GO:0004792">
    <property type="term" value="F:thiosulfate-cyanide sulfurtransferase activity"/>
    <property type="evidence" value="ECO:0007669"/>
    <property type="project" value="TreeGrafter"/>
</dbReference>
<dbReference type="NCBIfam" id="NF004281">
    <property type="entry name" value="PRK05690.1"/>
    <property type="match status" value="1"/>
</dbReference>
<keyword evidence="1" id="KW-0808">Transferase</keyword>
<dbReference type="Proteomes" id="UP000593567">
    <property type="component" value="Unassembled WGS sequence"/>
</dbReference>
<dbReference type="InterPro" id="IPR001763">
    <property type="entry name" value="Rhodanese-like_dom"/>
</dbReference>
<organism evidence="6 7">
    <name type="scientific">Bugula neritina</name>
    <name type="common">Brown bryozoan</name>
    <name type="synonym">Sertularia neritina</name>
    <dbReference type="NCBI Taxonomy" id="10212"/>
    <lineage>
        <taxon>Eukaryota</taxon>
        <taxon>Metazoa</taxon>
        <taxon>Spiralia</taxon>
        <taxon>Lophotrochozoa</taxon>
        <taxon>Bryozoa</taxon>
        <taxon>Gymnolaemata</taxon>
        <taxon>Cheilostomatida</taxon>
        <taxon>Flustrina</taxon>
        <taxon>Buguloidea</taxon>
        <taxon>Bugulidae</taxon>
        <taxon>Bugula</taxon>
    </lineage>
</organism>
<keyword evidence="3" id="KW-0067">ATP-binding</keyword>
<dbReference type="EMBL" id="VXIV02001464">
    <property type="protein sequence ID" value="KAF6032996.1"/>
    <property type="molecule type" value="Genomic_DNA"/>
</dbReference>
<sequence>MSVHNLTNDEVGRYGRQLILSEFGVKCQQQLKSSKALIVGCGGLGCPAAVYLSAAGIGTLGLLDHDVVEVSNLHRQILHKESGTGVPKCKSASAACSGVNSLPTYREHHVAINSTNALSIISQYDAVLDCTDNVATRYLLNDACVILKKPLISGAALKFEGQLTVYNHEGGPCYRCLYPVPPAANTVSSCSESGVLGVIPGIIGTMQAQEAIKVLGGMQGSLTGRLFLYDGLSFTTRVVKLRPRQPSCVVCGDTPSVTELVDYLEFCGVSSADDKLSLNKSTGMSRISPTDFKNHYRDKSKRHLLLDVRPCHEFDICKISHSINIPLNSLEKITKDELLAKISQNAYSINGGDNSGITSLQSNAGHYCLYLSSWK</sequence>
<dbReference type="InterPro" id="IPR036873">
    <property type="entry name" value="Rhodanese-like_dom_sf"/>
</dbReference>
<name>A0A7J7K600_BUGNE</name>
<dbReference type="GO" id="GO:0042292">
    <property type="term" value="F:URM1 activating enzyme activity"/>
    <property type="evidence" value="ECO:0007669"/>
    <property type="project" value="TreeGrafter"/>
</dbReference>
<dbReference type="SUPFAM" id="SSF69572">
    <property type="entry name" value="Activating enzymes of the ubiquitin-like proteins"/>
    <property type="match status" value="1"/>
</dbReference>
<dbReference type="GO" id="GO:0005524">
    <property type="term" value="F:ATP binding"/>
    <property type="evidence" value="ECO:0007669"/>
    <property type="project" value="UniProtKB-KW"/>
</dbReference>
<dbReference type="PROSITE" id="PS50206">
    <property type="entry name" value="RHODANESE_3"/>
    <property type="match status" value="1"/>
</dbReference>
<dbReference type="GO" id="GO:0006777">
    <property type="term" value="P:Mo-molybdopterin cofactor biosynthetic process"/>
    <property type="evidence" value="ECO:0007669"/>
    <property type="project" value="UniProtKB-KW"/>
</dbReference>
<dbReference type="GO" id="GO:0016779">
    <property type="term" value="F:nucleotidyltransferase activity"/>
    <property type="evidence" value="ECO:0007669"/>
    <property type="project" value="TreeGrafter"/>
</dbReference>
<dbReference type="OrthoDB" id="10261062at2759"/>
<keyword evidence="4" id="KW-0501">Molybdenum cofactor biosynthesis</keyword>
<evidence type="ECO:0000256" key="1">
    <source>
        <dbReference type="ARBA" id="ARBA00022679"/>
    </source>
</evidence>
<reference evidence="6" key="1">
    <citation type="submission" date="2020-06" db="EMBL/GenBank/DDBJ databases">
        <title>Draft genome of Bugula neritina, a colonial animal packing powerful symbionts and potential medicines.</title>
        <authorList>
            <person name="Rayko M."/>
        </authorList>
    </citation>
    <scope>NUCLEOTIDE SEQUENCE [LARGE SCALE GENOMIC DNA]</scope>
    <source>
        <strain evidence="6">Kwan_BN1</strain>
    </source>
</reference>
<dbReference type="InterPro" id="IPR035985">
    <property type="entry name" value="Ubiquitin-activating_enz"/>
</dbReference>
<dbReference type="Gene3D" id="3.40.250.10">
    <property type="entry name" value="Rhodanese-like domain"/>
    <property type="match status" value="1"/>
</dbReference>
<dbReference type="AlphaFoldDB" id="A0A7J7K600"/>
<dbReference type="CDD" id="cd00757">
    <property type="entry name" value="ThiF_MoeB_HesA_family"/>
    <property type="match status" value="1"/>
</dbReference>
<comment type="caution">
    <text evidence="6">The sequence shown here is derived from an EMBL/GenBank/DDBJ whole genome shotgun (WGS) entry which is preliminary data.</text>
</comment>
<keyword evidence="2" id="KW-0547">Nucleotide-binding</keyword>
<protein>
    <submittedName>
        <fullName evidence="6">MOCS3</fullName>
    </submittedName>
</protein>
<dbReference type="GO" id="GO:0002143">
    <property type="term" value="P:tRNA wobble position uridine thiolation"/>
    <property type="evidence" value="ECO:0007669"/>
    <property type="project" value="TreeGrafter"/>
</dbReference>
<accession>A0A7J7K600</accession>
<dbReference type="InterPro" id="IPR000594">
    <property type="entry name" value="ThiF_NAD_FAD-bd"/>
</dbReference>